<dbReference type="Gene3D" id="3.30.70.330">
    <property type="match status" value="1"/>
</dbReference>
<keyword evidence="5" id="KW-1185">Reference proteome</keyword>
<dbReference type="InterPro" id="IPR012677">
    <property type="entry name" value="Nucleotide-bd_a/b_plait_sf"/>
</dbReference>
<feature type="domain" description="RRM" evidence="3">
    <location>
        <begin position="13"/>
        <end position="94"/>
    </location>
</feature>
<evidence type="ECO:0000256" key="1">
    <source>
        <dbReference type="ARBA" id="ARBA00022884"/>
    </source>
</evidence>
<gene>
    <name evidence="4" type="ORF">E2I00_000944</name>
</gene>
<dbReference type="OrthoDB" id="439808at2759"/>
<feature type="non-terminal residue" evidence="4">
    <location>
        <position position="1"/>
    </location>
</feature>
<evidence type="ECO:0000313" key="4">
    <source>
        <dbReference type="EMBL" id="KAB0403308.1"/>
    </source>
</evidence>
<organism evidence="4 5">
    <name type="scientific">Balaenoptera physalus</name>
    <name type="common">Fin whale</name>
    <name type="synonym">Balaena physalus</name>
    <dbReference type="NCBI Taxonomy" id="9770"/>
    <lineage>
        <taxon>Eukaryota</taxon>
        <taxon>Metazoa</taxon>
        <taxon>Chordata</taxon>
        <taxon>Craniata</taxon>
        <taxon>Vertebrata</taxon>
        <taxon>Euteleostomi</taxon>
        <taxon>Mammalia</taxon>
        <taxon>Eutheria</taxon>
        <taxon>Laurasiatheria</taxon>
        <taxon>Artiodactyla</taxon>
        <taxon>Whippomorpha</taxon>
        <taxon>Cetacea</taxon>
        <taxon>Mysticeti</taxon>
        <taxon>Balaenopteridae</taxon>
        <taxon>Balaenoptera</taxon>
    </lineage>
</organism>
<dbReference type="InterPro" id="IPR035979">
    <property type="entry name" value="RBD_domain_sf"/>
</dbReference>
<dbReference type="EMBL" id="SGJD01000830">
    <property type="protein sequence ID" value="KAB0403308.1"/>
    <property type="molecule type" value="Genomic_DNA"/>
</dbReference>
<reference evidence="4 5" key="1">
    <citation type="journal article" date="2019" name="PLoS ONE">
        <title>Genomic analyses reveal an absence of contemporary introgressive admixture between fin whales and blue whales, despite known hybrids.</title>
        <authorList>
            <person name="Westbury M.V."/>
            <person name="Petersen B."/>
            <person name="Lorenzen E.D."/>
        </authorList>
    </citation>
    <scope>NUCLEOTIDE SEQUENCE [LARGE SCALE GENOMIC DNA]</scope>
    <source>
        <strain evidence="4">FinWhale-01</strain>
    </source>
</reference>
<dbReference type="GO" id="GO:0003723">
    <property type="term" value="F:RNA binding"/>
    <property type="evidence" value="ECO:0007669"/>
    <property type="project" value="UniProtKB-UniRule"/>
</dbReference>
<dbReference type="InterPro" id="IPR050441">
    <property type="entry name" value="RBM"/>
</dbReference>
<protein>
    <recommendedName>
        <fullName evidence="3">RRM domain-containing protein</fullName>
    </recommendedName>
</protein>
<keyword evidence="1 2" id="KW-0694">RNA-binding</keyword>
<dbReference type="InterPro" id="IPR000504">
    <property type="entry name" value="RRM_dom"/>
</dbReference>
<dbReference type="SUPFAM" id="SSF54928">
    <property type="entry name" value="RNA-binding domain, RBD"/>
    <property type="match status" value="1"/>
</dbReference>
<dbReference type="Proteomes" id="UP000437017">
    <property type="component" value="Unassembled WGS sequence"/>
</dbReference>
<evidence type="ECO:0000259" key="3">
    <source>
        <dbReference type="PROSITE" id="PS50102"/>
    </source>
</evidence>
<dbReference type="AlphaFoldDB" id="A0A6A1Q580"/>
<proteinExistence type="predicted"/>
<sequence length="132" mass="14699">RHVGNRANPDPNCCLGVFGLSLYTTERDLREVFSKYGPIADVSIVYDQQSRRSRGFAFVYFENVDDAKEAKERANGMELDGLAAHAVEITTTGDMIEATMIGTITAGHTEEEVEEEEDGELLKTGIRYTGRY</sequence>
<dbReference type="CDD" id="cd12641">
    <property type="entry name" value="RRM_TRA2B"/>
    <property type="match status" value="1"/>
</dbReference>
<name>A0A6A1Q580_BALPH</name>
<accession>A0A6A1Q580</accession>
<comment type="caution">
    <text evidence="4">The sequence shown here is derived from an EMBL/GenBank/DDBJ whole genome shotgun (WGS) entry which is preliminary data.</text>
</comment>
<dbReference type="PANTHER" id="PTHR48034">
    <property type="entry name" value="TRANSFORMER-2 SEX-DETERMINING PROTEIN-RELATED"/>
    <property type="match status" value="1"/>
</dbReference>
<dbReference type="PROSITE" id="PS50102">
    <property type="entry name" value="RRM"/>
    <property type="match status" value="1"/>
</dbReference>
<evidence type="ECO:0000313" key="5">
    <source>
        <dbReference type="Proteomes" id="UP000437017"/>
    </source>
</evidence>
<evidence type="ECO:0000256" key="2">
    <source>
        <dbReference type="PROSITE-ProRule" id="PRU00176"/>
    </source>
</evidence>
<dbReference type="Pfam" id="PF00076">
    <property type="entry name" value="RRM_1"/>
    <property type="match status" value="1"/>
</dbReference>
<dbReference type="SMART" id="SM00360">
    <property type="entry name" value="RRM"/>
    <property type="match status" value="1"/>
</dbReference>